<evidence type="ECO:0000313" key="2">
    <source>
        <dbReference type="WBParaSite" id="nRc.2.0.1.t46927-RA"/>
    </source>
</evidence>
<keyword evidence="1" id="KW-1185">Reference proteome</keyword>
<dbReference type="InterPro" id="IPR036412">
    <property type="entry name" value="HAD-like_sf"/>
</dbReference>
<dbReference type="Proteomes" id="UP000887565">
    <property type="component" value="Unplaced"/>
</dbReference>
<dbReference type="SUPFAM" id="SSF56784">
    <property type="entry name" value="HAD-like"/>
    <property type="match status" value="1"/>
</dbReference>
<dbReference type="OMA" id="EHQDLHH"/>
<sequence length="76" mass="8275">MIVGDTIVDLIMGKSAQLGCTIGVLSGVGRREDLAETSDLLIPKVGDLLDLVLKKDRKMLENEQQPKIKNILETAI</sequence>
<dbReference type="Gene3D" id="3.40.50.1000">
    <property type="entry name" value="HAD superfamily/HAD-like"/>
    <property type="match status" value="1"/>
</dbReference>
<dbReference type="AlphaFoldDB" id="A0A915L7Y8"/>
<dbReference type="WBParaSite" id="nRc.2.0.1.t46927-RA">
    <property type="protein sequence ID" value="nRc.2.0.1.t46927-RA"/>
    <property type="gene ID" value="nRc.2.0.1.g46927"/>
</dbReference>
<protein>
    <submittedName>
        <fullName evidence="2">Phosphoglycolate phosphatase</fullName>
    </submittedName>
</protein>
<dbReference type="InterPro" id="IPR023214">
    <property type="entry name" value="HAD_sf"/>
</dbReference>
<organism evidence="1 2">
    <name type="scientific">Romanomermis culicivorax</name>
    <name type="common">Nematode worm</name>
    <dbReference type="NCBI Taxonomy" id="13658"/>
    <lineage>
        <taxon>Eukaryota</taxon>
        <taxon>Metazoa</taxon>
        <taxon>Ecdysozoa</taxon>
        <taxon>Nematoda</taxon>
        <taxon>Enoplea</taxon>
        <taxon>Dorylaimia</taxon>
        <taxon>Mermithida</taxon>
        <taxon>Mermithoidea</taxon>
        <taxon>Mermithidae</taxon>
        <taxon>Romanomermis</taxon>
    </lineage>
</organism>
<evidence type="ECO:0000313" key="1">
    <source>
        <dbReference type="Proteomes" id="UP000887565"/>
    </source>
</evidence>
<reference evidence="2" key="1">
    <citation type="submission" date="2022-11" db="UniProtKB">
        <authorList>
            <consortium name="WormBaseParasite"/>
        </authorList>
    </citation>
    <scope>IDENTIFICATION</scope>
</reference>
<proteinExistence type="predicted"/>
<accession>A0A915L7Y8</accession>
<name>A0A915L7Y8_ROMCU</name>